<reference evidence="1" key="1">
    <citation type="journal article" date="2014" name="Genome Biol. Evol.">
        <title>Pangenome evidence for extensive interdomain horizontal transfer affecting lineage core and shell genes in uncultured planktonic thaumarchaeota and euryarchaeota.</title>
        <authorList>
            <person name="Deschamps P."/>
            <person name="Zivanovic Y."/>
            <person name="Moreira D."/>
            <person name="Rodriguez-Valera F."/>
            <person name="Lopez-Garcia P."/>
        </authorList>
    </citation>
    <scope>NUCLEOTIDE SEQUENCE</scope>
</reference>
<name>A0A075FHX8_9ARCH</name>
<accession>A0A075FHX8</accession>
<sequence>MLLHFIFVIKDKELGMRDAEFEYIKKMSKFFKSWIKTKFSMDFEIQCDEMITKPRIILQRLDTHSLLKDHTERGEDIYHFYLCHFRPLWTDCTCEGYHAQNFGMIRWEKPKDGMDELFLAEKNCTAVSHEIAHELLRQSRYKRYIEDVHEVWQKHLFGGISFEQYGEDFEITSEKPSFLTMNTDLFTKKVSLTFCNRINSVFKVCGFKVKFQFLVRVDLLA</sequence>
<evidence type="ECO:0000313" key="1">
    <source>
        <dbReference type="EMBL" id="AIE90673.1"/>
    </source>
</evidence>
<dbReference type="AlphaFoldDB" id="A0A075FHX8"/>
<dbReference type="EMBL" id="KF900316">
    <property type="protein sequence ID" value="AIE90673.1"/>
    <property type="molecule type" value="Genomic_DNA"/>
</dbReference>
<protein>
    <submittedName>
        <fullName evidence="1">Uncharacterized protein</fullName>
    </submittedName>
</protein>
<proteinExistence type="predicted"/>
<organism evidence="1">
    <name type="scientific">uncultured marine thaumarchaeote AD1000_05_B01</name>
    <dbReference type="NCBI Taxonomy" id="1455883"/>
    <lineage>
        <taxon>Archaea</taxon>
        <taxon>Nitrososphaerota</taxon>
        <taxon>environmental samples</taxon>
    </lineage>
</organism>